<dbReference type="EMBL" id="VULX01000008">
    <property type="protein sequence ID" value="MSR91253.1"/>
    <property type="molecule type" value="Genomic_DNA"/>
</dbReference>
<evidence type="ECO:0000313" key="1">
    <source>
        <dbReference type="EMBL" id="MSR91253.1"/>
    </source>
</evidence>
<accession>A0A7X2MY81</accession>
<comment type="caution">
    <text evidence="1">The sequence shown here is derived from an EMBL/GenBank/DDBJ whole genome shotgun (WGS) entry which is preliminary data.</text>
</comment>
<dbReference type="Proteomes" id="UP000460287">
    <property type="component" value="Unassembled WGS sequence"/>
</dbReference>
<keyword evidence="2" id="KW-1185">Reference proteome</keyword>
<protein>
    <submittedName>
        <fullName evidence="1">DUF4363 family protein</fullName>
    </submittedName>
</protein>
<gene>
    <name evidence="1" type="ORF">FYJ33_07460</name>
</gene>
<evidence type="ECO:0000313" key="2">
    <source>
        <dbReference type="Proteomes" id="UP000460287"/>
    </source>
</evidence>
<dbReference type="AlphaFoldDB" id="A0A7X2MY81"/>
<dbReference type="Pfam" id="PF14276">
    <property type="entry name" value="DUF4363"/>
    <property type="match status" value="1"/>
</dbReference>
<name>A0A7X2MY81_9CLOT</name>
<organism evidence="1 2">
    <name type="scientific">Inconstantimicrobium porci</name>
    <dbReference type="NCBI Taxonomy" id="2652291"/>
    <lineage>
        <taxon>Bacteria</taxon>
        <taxon>Bacillati</taxon>
        <taxon>Bacillota</taxon>
        <taxon>Clostridia</taxon>
        <taxon>Eubacteriales</taxon>
        <taxon>Clostridiaceae</taxon>
        <taxon>Inconstantimicrobium</taxon>
    </lineage>
</organism>
<proteinExistence type="predicted"/>
<sequence>MLKNTLITIALFLSLFGFIYYSHKTLIDVCIHVEEHCSDIETALDKKDMSSAYKYSLEIKDLLEEKSTQIATYVNHTDINNLNNEVIRLSQYIKKDEISESYASVHVVKYSCKYIRDLETISIKNIF</sequence>
<reference evidence="1 2" key="1">
    <citation type="submission" date="2019-08" db="EMBL/GenBank/DDBJ databases">
        <title>In-depth cultivation of the pig gut microbiome towards novel bacterial diversity and tailored functional studies.</title>
        <authorList>
            <person name="Wylensek D."/>
            <person name="Hitch T.C.A."/>
            <person name="Clavel T."/>
        </authorList>
    </citation>
    <scope>NUCLEOTIDE SEQUENCE [LARGE SCALE GENOMIC DNA]</scope>
    <source>
        <strain evidence="1 2">WCA-383-APC-5B</strain>
    </source>
</reference>
<dbReference type="InterPro" id="IPR025373">
    <property type="entry name" value="DUF4363"/>
</dbReference>